<keyword evidence="1" id="KW-0560">Oxidoreductase</keyword>
<gene>
    <name evidence="2" type="ORF">SAMN05444972_11347</name>
</gene>
<evidence type="ECO:0008006" key="4">
    <source>
        <dbReference type="Google" id="ProtNLM"/>
    </source>
</evidence>
<dbReference type="Proteomes" id="UP000198660">
    <property type="component" value="Unassembled WGS sequence"/>
</dbReference>
<dbReference type="EMBL" id="FPAA01000013">
    <property type="protein sequence ID" value="SFS96085.1"/>
    <property type="molecule type" value="Genomic_DNA"/>
</dbReference>
<keyword evidence="3" id="KW-1185">Reference proteome</keyword>
<dbReference type="RefSeq" id="WP_091838872.1">
    <property type="nucleotide sequence ID" value="NZ_FPAA01000013.1"/>
</dbReference>
<name>A0A1I6U3T0_9BACL</name>
<dbReference type="GO" id="GO:0016491">
    <property type="term" value="F:oxidoreductase activity"/>
    <property type="evidence" value="ECO:0007669"/>
    <property type="project" value="UniProtKB-KW"/>
</dbReference>
<reference evidence="3" key="1">
    <citation type="submission" date="2016-10" db="EMBL/GenBank/DDBJ databases">
        <authorList>
            <person name="Varghese N."/>
            <person name="Submissions S."/>
        </authorList>
    </citation>
    <scope>NUCLEOTIDE SEQUENCE [LARGE SCALE GENOMIC DNA]</scope>
    <source>
        <strain evidence="3">DSM 45789</strain>
    </source>
</reference>
<accession>A0A1I6U3T0</accession>
<evidence type="ECO:0000256" key="1">
    <source>
        <dbReference type="ARBA" id="ARBA00023002"/>
    </source>
</evidence>
<evidence type="ECO:0000313" key="3">
    <source>
        <dbReference type="Proteomes" id="UP000198660"/>
    </source>
</evidence>
<proteinExistence type="predicted"/>
<dbReference type="OrthoDB" id="2986723at2"/>
<evidence type="ECO:0000313" key="2">
    <source>
        <dbReference type="EMBL" id="SFS96085.1"/>
    </source>
</evidence>
<sequence>MTTRLGLSVDIAFTDNDRDYLKECFLQITTNPYTDYDQFQEKIKDLAENDARVQEIMAILRPYKDRDLHEHPFFTLTNCPIDEDLPVFDFKDPVNSKYELKKTFVAEAFLQWFAYIMDQPAIGYVNVNNGDVFQDIYPMESLQETQSQKAIVPLGFHKDLANHFVRPDFVNMLGMRSFHGNQIYTTFVTNKELLAHMSPEEQFILKQALFYTPFDDLSVYGNKKKLGRAKDHAILIDNDDLAYFENRTVGTTEAAQQIVDKINRLLHQLKVSHLMKPGELISVANNHSLHGKDVLSVSDPEQQKKRWTIKTVNVFHLDKHQEHFLEGTKCIVNG</sequence>
<protein>
    <recommendedName>
        <fullName evidence="4">Taurine catabolism dioxygenase TauD, TfdA family</fullName>
    </recommendedName>
</protein>
<dbReference type="InterPro" id="IPR042098">
    <property type="entry name" value="TauD-like_sf"/>
</dbReference>
<organism evidence="2 3">
    <name type="scientific">Marininema halotolerans</name>
    <dbReference type="NCBI Taxonomy" id="1155944"/>
    <lineage>
        <taxon>Bacteria</taxon>
        <taxon>Bacillati</taxon>
        <taxon>Bacillota</taxon>
        <taxon>Bacilli</taxon>
        <taxon>Bacillales</taxon>
        <taxon>Thermoactinomycetaceae</taxon>
        <taxon>Marininema</taxon>
    </lineage>
</organism>
<dbReference type="SUPFAM" id="SSF51197">
    <property type="entry name" value="Clavaminate synthase-like"/>
    <property type="match status" value="1"/>
</dbReference>
<dbReference type="Gene3D" id="3.60.130.10">
    <property type="entry name" value="Clavaminate synthase-like"/>
    <property type="match status" value="1"/>
</dbReference>
<dbReference type="AlphaFoldDB" id="A0A1I6U3T0"/>